<dbReference type="OrthoDB" id="8964931at2"/>
<dbReference type="InterPro" id="IPR036388">
    <property type="entry name" value="WH-like_DNA-bd_sf"/>
</dbReference>
<keyword evidence="3" id="KW-0804">Transcription</keyword>
<evidence type="ECO:0000256" key="3">
    <source>
        <dbReference type="ARBA" id="ARBA00023163"/>
    </source>
</evidence>
<dbReference type="EMBL" id="CP013235">
    <property type="protein sequence ID" value="AMP11248.1"/>
    <property type="molecule type" value="Genomic_DNA"/>
</dbReference>
<reference evidence="5 6" key="1">
    <citation type="submission" date="2015-11" db="EMBL/GenBank/DDBJ databases">
        <title>Exploring the genomic traits of fungus-feeding bacterial genus Collimonas.</title>
        <authorList>
            <person name="Song C."/>
            <person name="Schmidt R."/>
            <person name="de Jager V."/>
            <person name="Krzyzanowska D."/>
            <person name="Jongedijk E."/>
            <person name="Cankar K."/>
            <person name="Beekwilder J."/>
            <person name="van Veen A."/>
            <person name="de Boer W."/>
            <person name="van Veen J.A."/>
            <person name="Garbeva P."/>
        </authorList>
    </citation>
    <scope>NUCLEOTIDE SEQUENCE [LARGE SCALE GENOMIC DNA]</scope>
    <source>
        <strain evidence="5 6">Ter282</strain>
    </source>
</reference>
<dbReference type="GO" id="GO:0003700">
    <property type="term" value="F:DNA-binding transcription factor activity"/>
    <property type="evidence" value="ECO:0007669"/>
    <property type="project" value="InterPro"/>
</dbReference>
<dbReference type="InterPro" id="IPR000835">
    <property type="entry name" value="HTH_MarR-typ"/>
</dbReference>
<organism evidence="5 6">
    <name type="scientific">Collimonas arenae</name>
    <dbReference type="NCBI Taxonomy" id="279058"/>
    <lineage>
        <taxon>Bacteria</taxon>
        <taxon>Pseudomonadati</taxon>
        <taxon>Pseudomonadota</taxon>
        <taxon>Betaproteobacteria</taxon>
        <taxon>Burkholderiales</taxon>
        <taxon>Oxalobacteraceae</taxon>
        <taxon>Collimonas</taxon>
    </lineage>
</organism>
<keyword evidence="6" id="KW-1185">Reference proteome</keyword>
<accession>A0A127QMG1</accession>
<evidence type="ECO:0000256" key="1">
    <source>
        <dbReference type="ARBA" id="ARBA00023015"/>
    </source>
</evidence>
<dbReference type="PATRIC" id="fig|279058.18.peg.3504"/>
<gene>
    <name evidence="5" type="ORF">CAter282_3562</name>
</gene>
<dbReference type="Pfam" id="PF01047">
    <property type="entry name" value="MarR"/>
    <property type="match status" value="1"/>
</dbReference>
<dbReference type="SUPFAM" id="SSF46785">
    <property type="entry name" value="Winged helix' DNA-binding domain"/>
    <property type="match status" value="1"/>
</dbReference>
<dbReference type="InterPro" id="IPR036390">
    <property type="entry name" value="WH_DNA-bd_sf"/>
</dbReference>
<protein>
    <submittedName>
        <fullName evidence="5">MarR family protein</fullName>
    </submittedName>
</protein>
<evidence type="ECO:0000256" key="2">
    <source>
        <dbReference type="ARBA" id="ARBA00023125"/>
    </source>
</evidence>
<evidence type="ECO:0000313" key="6">
    <source>
        <dbReference type="Proteomes" id="UP000071778"/>
    </source>
</evidence>
<evidence type="ECO:0000313" key="5">
    <source>
        <dbReference type="EMBL" id="AMP11248.1"/>
    </source>
</evidence>
<feature type="domain" description="HTH marR-type" evidence="4">
    <location>
        <begin position="3"/>
        <end position="139"/>
    </location>
</feature>
<dbReference type="GO" id="GO:0003677">
    <property type="term" value="F:DNA binding"/>
    <property type="evidence" value="ECO:0007669"/>
    <property type="project" value="UniProtKB-KW"/>
</dbReference>
<dbReference type="SMART" id="SM00347">
    <property type="entry name" value="HTH_MARR"/>
    <property type="match status" value="1"/>
</dbReference>
<dbReference type="AlphaFoldDB" id="A0A127QMG1"/>
<dbReference type="Gene3D" id="1.10.10.10">
    <property type="entry name" value="Winged helix-like DNA-binding domain superfamily/Winged helix DNA-binding domain"/>
    <property type="match status" value="1"/>
</dbReference>
<keyword evidence="2" id="KW-0238">DNA-binding</keyword>
<dbReference type="PANTHER" id="PTHR42756:SF1">
    <property type="entry name" value="TRANSCRIPTIONAL REPRESSOR OF EMRAB OPERON"/>
    <property type="match status" value="1"/>
</dbReference>
<dbReference type="PANTHER" id="PTHR42756">
    <property type="entry name" value="TRANSCRIPTIONAL REGULATOR, MARR"/>
    <property type="match status" value="1"/>
</dbReference>
<keyword evidence="1" id="KW-0805">Transcription regulation</keyword>
<evidence type="ECO:0000259" key="4">
    <source>
        <dbReference type="PROSITE" id="PS50995"/>
    </source>
</evidence>
<dbReference type="Proteomes" id="UP000071778">
    <property type="component" value="Chromosome"/>
</dbReference>
<dbReference type="PROSITE" id="PS50995">
    <property type="entry name" value="HTH_MARR_2"/>
    <property type="match status" value="1"/>
</dbReference>
<name>A0A127QMG1_9BURK</name>
<proteinExistence type="predicted"/>
<sequence length="149" mass="16721">MESQCSCSTLRQLTRKMTNIYDHHLAADGLTISQYSLLARIGKYGPIGVIPLASAMGMDRSTMSRTLKPLIGAGWIESVDLPLDMLTDKRSFGVQLSNEGQRKWKKSLPNWRKAQDEINTILGDRTHQELKRLVDDANAKFEQSENAIS</sequence>